<dbReference type="EMBL" id="KV417286">
    <property type="protein sequence ID" value="KZO95961.1"/>
    <property type="molecule type" value="Genomic_DNA"/>
</dbReference>
<dbReference type="PIRSF" id="PIRSF001112">
    <property type="entry name" value="Epoxide_hydrolase"/>
    <property type="match status" value="1"/>
</dbReference>
<dbReference type="InterPro" id="IPR000639">
    <property type="entry name" value="Epox_hydrolase-like"/>
</dbReference>
<feature type="active site" description="Proton acceptor" evidence="4">
    <location>
        <position position="377"/>
    </location>
</feature>
<dbReference type="PANTHER" id="PTHR21661:SF35">
    <property type="entry name" value="EPOXIDE HYDROLASE"/>
    <property type="match status" value="1"/>
</dbReference>
<reference evidence="6 7" key="1">
    <citation type="journal article" date="2016" name="Mol. Biol. Evol.">
        <title>Comparative Genomics of Early-Diverging Mushroom-Forming Fungi Provides Insights into the Origins of Lignocellulose Decay Capabilities.</title>
        <authorList>
            <person name="Nagy L.G."/>
            <person name="Riley R."/>
            <person name="Tritt A."/>
            <person name="Adam C."/>
            <person name="Daum C."/>
            <person name="Floudas D."/>
            <person name="Sun H."/>
            <person name="Yadav J.S."/>
            <person name="Pangilinan J."/>
            <person name="Larsson K.H."/>
            <person name="Matsuura K."/>
            <person name="Barry K."/>
            <person name="Labutti K."/>
            <person name="Kuo R."/>
            <person name="Ohm R.A."/>
            <person name="Bhattacharya S.S."/>
            <person name="Shirouzu T."/>
            <person name="Yoshinaga Y."/>
            <person name="Martin F.M."/>
            <person name="Grigoriev I.V."/>
            <person name="Hibbett D.S."/>
        </authorList>
    </citation>
    <scope>NUCLEOTIDE SEQUENCE [LARGE SCALE GENOMIC DNA]</scope>
    <source>
        <strain evidence="6 7">TUFC12733</strain>
    </source>
</reference>
<dbReference type="GO" id="GO:0097176">
    <property type="term" value="P:epoxide metabolic process"/>
    <property type="evidence" value="ECO:0007669"/>
    <property type="project" value="TreeGrafter"/>
</dbReference>
<protein>
    <submittedName>
        <fullName evidence="6">Epoxide hydrolase</fullName>
    </submittedName>
</protein>
<gene>
    <name evidence="6" type="ORF">CALVIDRAFT_537545</name>
</gene>
<evidence type="ECO:0000256" key="2">
    <source>
        <dbReference type="ARBA" id="ARBA00022797"/>
    </source>
</evidence>
<proteinExistence type="inferred from homology"/>
<keyword evidence="7" id="KW-1185">Reference proteome</keyword>
<keyword evidence="2" id="KW-0058">Aromatic hydrocarbons catabolism</keyword>
<dbReference type="PANTHER" id="PTHR21661">
    <property type="entry name" value="EPOXIDE HYDROLASE 1-RELATED"/>
    <property type="match status" value="1"/>
</dbReference>
<evidence type="ECO:0000259" key="5">
    <source>
        <dbReference type="Pfam" id="PF06441"/>
    </source>
</evidence>
<dbReference type="AlphaFoldDB" id="A0A167LRP1"/>
<feature type="active site" description="Proton donor" evidence="4">
    <location>
        <position position="324"/>
    </location>
</feature>
<feature type="domain" description="Epoxide hydrolase N-terminal" evidence="5">
    <location>
        <begin position="16"/>
        <end position="115"/>
    </location>
</feature>
<evidence type="ECO:0000256" key="1">
    <source>
        <dbReference type="ARBA" id="ARBA00010088"/>
    </source>
</evidence>
<dbReference type="InterPro" id="IPR029058">
    <property type="entry name" value="AB_hydrolase_fold"/>
</dbReference>
<dbReference type="Gene3D" id="3.40.50.1820">
    <property type="entry name" value="alpha/beta hydrolase"/>
    <property type="match status" value="1"/>
</dbReference>
<dbReference type="SUPFAM" id="SSF53474">
    <property type="entry name" value="alpha/beta-Hydrolases"/>
    <property type="match status" value="1"/>
</dbReference>
<dbReference type="Pfam" id="PF06441">
    <property type="entry name" value="EHN"/>
    <property type="match status" value="1"/>
</dbReference>
<dbReference type="STRING" id="1330018.A0A167LRP1"/>
<name>A0A167LRP1_CALVF</name>
<keyword evidence="3 6" id="KW-0378">Hydrolase</keyword>
<comment type="similarity">
    <text evidence="1">Belongs to the peptidase S33 family.</text>
</comment>
<accession>A0A167LRP1</accession>
<sequence>MSVPKPITVADLPGLSQEKADRMLRLLRDARLPEQGVLPSAGWEYGITLPYLQSLKSFWEEDWSYASLLAKLEQYNHYTVEIEDVDVHFIHVRSSKEGAIPLLLSHGWPGSVLEFQKVIKPLSEPHEPGVPAFHLVIPSLPGYIFSGPMPKKGWNLLCTARVFNTLMTEVLGYEEYVAQGGDWSFDVLRGLSVNHGQNCKLAHFNNFTAHPSTLEGLVKKAFSYLPFGLDSYAKSWIYSQDELVRMKHSEKFYRDGWAYSFMMATKPATIGYALYDSPLGTLSWVGEKYHGWVDNNHPLPLEEVVDTVALYYLTGTIHTSAMTYYENRHGTGEWLPMQKYGKTAISVFRWDMLYTPERWAKRIANVVFYKFHPEGGHFAALEQPEALVEDIRESVAMHWDA</sequence>
<evidence type="ECO:0000256" key="4">
    <source>
        <dbReference type="PIRSR" id="PIRSR001112-1"/>
    </source>
</evidence>
<dbReference type="PRINTS" id="PR00412">
    <property type="entry name" value="EPOXHYDRLASE"/>
</dbReference>
<dbReference type="Proteomes" id="UP000076738">
    <property type="component" value="Unassembled WGS sequence"/>
</dbReference>
<dbReference type="OrthoDB" id="7130006at2759"/>
<evidence type="ECO:0000256" key="3">
    <source>
        <dbReference type="ARBA" id="ARBA00022801"/>
    </source>
</evidence>
<feature type="active site" description="Nucleophile" evidence="4">
    <location>
        <position position="182"/>
    </location>
</feature>
<evidence type="ECO:0000313" key="7">
    <source>
        <dbReference type="Proteomes" id="UP000076738"/>
    </source>
</evidence>
<dbReference type="InterPro" id="IPR016292">
    <property type="entry name" value="Epoxide_hydrolase"/>
</dbReference>
<dbReference type="GO" id="GO:0004301">
    <property type="term" value="F:epoxide hydrolase activity"/>
    <property type="evidence" value="ECO:0007669"/>
    <property type="project" value="TreeGrafter"/>
</dbReference>
<organism evidence="6 7">
    <name type="scientific">Calocera viscosa (strain TUFC12733)</name>
    <dbReference type="NCBI Taxonomy" id="1330018"/>
    <lineage>
        <taxon>Eukaryota</taxon>
        <taxon>Fungi</taxon>
        <taxon>Dikarya</taxon>
        <taxon>Basidiomycota</taxon>
        <taxon>Agaricomycotina</taxon>
        <taxon>Dacrymycetes</taxon>
        <taxon>Dacrymycetales</taxon>
        <taxon>Dacrymycetaceae</taxon>
        <taxon>Calocera</taxon>
    </lineage>
</organism>
<evidence type="ECO:0000313" key="6">
    <source>
        <dbReference type="EMBL" id="KZO95961.1"/>
    </source>
</evidence>
<dbReference type="InterPro" id="IPR010497">
    <property type="entry name" value="Epoxide_hydro_N"/>
</dbReference>